<dbReference type="Gene3D" id="3.20.20.70">
    <property type="entry name" value="Aldolase class I"/>
    <property type="match status" value="1"/>
</dbReference>
<dbReference type="InterPro" id="IPR050377">
    <property type="entry name" value="Radical_SAM_PqqE_MftC-like"/>
</dbReference>
<accession>A0A6P1MDN8</accession>
<dbReference type="InterPro" id="IPR013785">
    <property type="entry name" value="Aldolase_TIM"/>
</dbReference>
<dbReference type="SFLD" id="SFLDG01067">
    <property type="entry name" value="SPASM/twitch_domain_containing"/>
    <property type="match status" value="1"/>
</dbReference>
<dbReference type="RefSeq" id="WP_162361721.1">
    <property type="nucleotide sequence ID" value="NZ_CP047591.1"/>
</dbReference>
<dbReference type="EMBL" id="CP047591">
    <property type="protein sequence ID" value="QHI71951.1"/>
    <property type="molecule type" value="Genomic_DNA"/>
</dbReference>
<feature type="domain" description="Radical SAM core" evidence="7">
    <location>
        <begin position="21"/>
        <end position="259"/>
    </location>
</feature>
<dbReference type="InterPro" id="IPR058240">
    <property type="entry name" value="rSAM_sf"/>
</dbReference>
<dbReference type="InterPro" id="IPR023885">
    <property type="entry name" value="4Fe4S-binding_SPASM_dom"/>
</dbReference>
<dbReference type="GO" id="GO:0003824">
    <property type="term" value="F:catalytic activity"/>
    <property type="evidence" value="ECO:0007669"/>
    <property type="project" value="InterPro"/>
</dbReference>
<reference evidence="8 9" key="1">
    <citation type="submission" date="2020-01" db="EMBL/GenBank/DDBJ databases">
        <title>Genomic analysis of Aminipila sp. CBA3637.</title>
        <authorList>
            <person name="Kim Y.B."/>
            <person name="Roh S.W."/>
        </authorList>
    </citation>
    <scope>NUCLEOTIDE SEQUENCE [LARGE SCALE GENOMIC DNA]</scope>
    <source>
        <strain evidence="8 9">CBA3637</strain>
    </source>
</reference>
<keyword evidence="9" id="KW-1185">Reference proteome</keyword>
<dbReference type="SFLD" id="SFLDG01387">
    <property type="entry name" value="BtrN-like_SPASM_domain_contain"/>
    <property type="match status" value="1"/>
</dbReference>
<dbReference type="CDD" id="cd01335">
    <property type="entry name" value="Radical_SAM"/>
    <property type="match status" value="1"/>
</dbReference>
<evidence type="ECO:0000256" key="5">
    <source>
        <dbReference type="ARBA" id="ARBA00023004"/>
    </source>
</evidence>
<dbReference type="AlphaFoldDB" id="A0A6P1MDN8"/>
<dbReference type="InterPro" id="IPR034391">
    <property type="entry name" value="AdoMet-like_SPASM_containing"/>
</dbReference>
<evidence type="ECO:0000256" key="6">
    <source>
        <dbReference type="ARBA" id="ARBA00023014"/>
    </source>
</evidence>
<evidence type="ECO:0000256" key="3">
    <source>
        <dbReference type="ARBA" id="ARBA00022691"/>
    </source>
</evidence>
<dbReference type="PANTHER" id="PTHR11228:SF7">
    <property type="entry name" value="PQQA PEPTIDE CYCLASE"/>
    <property type="match status" value="1"/>
</dbReference>
<dbReference type="Pfam" id="PF04055">
    <property type="entry name" value="Radical_SAM"/>
    <property type="match status" value="1"/>
</dbReference>
<comment type="cofactor">
    <cofactor evidence="1">
        <name>[4Fe-4S] cluster</name>
        <dbReference type="ChEBI" id="CHEBI:49883"/>
    </cofactor>
</comment>
<evidence type="ECO:0000313" key="9">
    <source>
        <dbReference type="Proteomes" id="UP000463883"/>
    </source>
</evidence>
<dbReference type="PROSITE" id="PS51918">
    <property type="entry name" value="RADICAL_SAM"/>
    <property type="match status" value="1"/>
</dbReference>
<dbReference type="GO" id="GO:0051536">
    <property type="term" value="F:iron-sulfur cluster binding"/>
    <property type="evidence" value="ECO:0007669"/>
    <property type="project" value="UniProtKB-KW"/>
</dbReference>
<evidence type="ECO:0000256" key="1">
    <source>
        <dbReference type="ARBA" id="ARBA00001966"/>
    </source>
</evidence>
<organism evidence="8 9">
    <name type="scientific">Aminipila terrae</name>
    <dbReference type="NCBI Taxonomy" id="2697030"/>
    <lineage>
        <taxon>Bacteria</taxon>
        <taxon>Bacillati</taxon>
        <taxon>Bacillota</taxon>
        <taxon>Clostridia</taxon>
        <taxon>Peptostreptococcales</taxon>
        <taxon>Anaerovoracaceae</taxon>
        <taxon>Aminipila</taxon>
    </lineage>
</organism>
<keyword evidence="4" id="KW-0479">Metal-binding</keyword>
<evidence type="ECO:0000256" key="2">
    <source>
        <dbReference type="ARBA" id="ARBA00022485"/>
    </source>
</evidence>
<dbReference type="Pfam" id="PF13186">
    <property type="entry name" value="SPASM"/>
    <property type="match status" value="1"/>
</dbReference>
<dbReference type="SFLD" id="SFLDS00029">
    <property type="entry name" value="Radical_SAM"/>
    <property type="match status" value="1"/>
</dbReference>
<name>A0A6P1MDN8_9FIRM</name>
<keyword evidence="2" id="KW-0004">4Fe-4S</keyword>
<gene>
    <name evidence="8" type="ORF">Ami3637_05695</name>
</gene>
<keyword evidence="6" id="KW-0411">Iron-sulfur</keyword>
<dbReference type="InterPro" id="IPR007197">
    <property type="entry name" value="rSAM"/>
</dbReference>
<sequence>MAEVKPSYDSNRKKLSEIIPLDSPLSMYIEPTRKCNFKCFYCMHGTRGVEGGQLEKAGFKIDHMEQSLFDKIVKDVMEFPTPLKRICFSGLGDPLMNRNLPKMVKKLREKGFKERIDVITNGVLLTPEMSNQLIEAGISRVQVSIQGLNSQEYEKVSGVKVDFEQLVNNVKYFHEKRKNATIFVKIIDSLLKDKIEEEKFFRTFDGICDTIFVEHLVIMQQQMGDHGGIVDSTRNLNGEYVEPRQVCGVMFYFLQVNIDGETFPCSTPGLSNGFTMGNVKDKTLVEIWNDKKRNALMCANLSKGYKSIPACSECSSCIAIADDSEYLDDCREEMLAKLPECEG</sequence>
<keyword evidence="5" id="KW-0408">Iron</keyword>
<evidence type="ECO:0000256" key="4">
    <source>
        <dbReference type="ARBA" id="ARBA00022723"/>
    </source>
</evidence>
<dbReference type="GO" id="GO:0046872">
    <property type="term" value="F:metal ion binding"/>
    <property type="evidence" value="ECO:0007669"/>
    <property type="project" value="UniProtKB-KW"/>
</dbReference>
<proteinExistence type="predicted"/>
<keyword evidence="3" id="KW-0949">S-adenosyl-L-methionine</keyword>
<evidence type="ECO:0000313" key="8">
    <source>
        <dbReference type="EMBL" id="QHI71951.1"/>
    </source>
</evidence>
<dbReference type="PANTHER" id="PTHR11228">
    <property type="entry name" value="RADICAL SAM DOMAIN PROTEIN"/>
    <property type="match status" value="1"/>
</dbReference>
<dbReference type="Proteomes" id="UP000463883">
    <property type="component" value="Chromosome"/>
</dbReference>
<dbReference type="KEGG" id="amic:Ami3637_05695"/>
<dbReference type="SUPFAM" id="SSF102114">
    <property type="entry name" value="Radical SAM enzymes"/>
    <property type="match status" value="1"/>
</dbReference>
<dbReference type="CDD" id="cd21109">
    <property type="entry name" value="SPASM"/>
    <property type="match status" value="1"/>
</dbReference>
<evidence type="ECO:0000259" key="7">
    <source>
        <dbReference type="PROSITE" id="PS51918"/>
    </source>
</evidence>
<protein>
    <submittedName>
        <fullName evidence="8">Radical SAM protein</fullName>
    </submittedName>
</protein>